<comment type="caution">
    <text evidence="9">The sequence shown here is derived from an EMBL/GenBank/DDBJ whole genome shotgun (WGS) entry which is preliminary data.</text>
</comment>
<accession>A0AAV3T8L5</accession>
<evidence type="ECO:0000256" key="1">
    <source>
        <dbReference type="ARBA" id="ARBA00004651"/>
    </source>
</evidence>
<dbReference type="Proteomes" id="UP001500420">
    <property type="component" value="Unassembled WGS sequence"/>
</dbReference>
<dbReference type="GO" id="GO:0008360">
    <property type="term" value="P:regulation of cell shape"/>
    <property type="evidence" value="ECO:0007669"/>
    <property type="project" value="UniProtKB-KW"/>
</dbReference>
<evidence type="ECO:0000256" key="7">
    <source>
        <dbReference type="ARBA" id="ARBA00023136"/>
    </source>
</evidence>
<dbReference type="GO" id="GO:0005886">
    <property type="term" value="C:plasma membrane"/>
    <property type="evidence" value="ECO:0007669"/>
    <property type="project" value="UniProtKB-SubCell"/>
</dbReference>
<proteinExistence type="predicted"/>
<keyword evidence="4" id="KW-0133">Cell shape</keyword>
<keyword evidence="3 8" id="KW-0812">Transmembrane</keyword>
<feature type="transmembrane region" description="Helical" evidence="8">
    <location>
        <begin position="20"/>
        <end position="41"/>
    </location>
</feature>
<evidence type="ECO:0008006" key="11">
    <source>
        <dbReference type="Google" id="ProtNLM"/>
    </source>
</evidence>
<evidence type="ECO:0000313" key="10">
    <source>
        <dbReference type="Proteomes" id="UP001500420"/>
    </source>
</evidence>
<feature type="transmembrane region" description="Helical" evidence="8">
    <location>
        <begin position="217"/>
        <end position="238"/>
    </location>
</feature>
<feature type="transmembrane region" description="Helical" evidence="8">
    <location>
        <begin position="128"/>
        <end position="147"/>
    </location>
</feature>
<keyword evidence="5" id="KW-0573">Peptidoglycan synthesis</keyword>
<dbReference type="Pfam" id="PF03023">
    <property type="entry name" value="MurJ"/>
    <property type="match status" value="1"/>
</dbReference>
<name>A0AAV3T8L5_9EURY</name>
<feature type="transmembrane region" description="Helical" evidence="8">
    <location>
        <begin position="93"/>
        <end position="116"/>
    </location>
</feature>
<dbReference type="EMBL" id="BAAADV010000001">
    <property type="protein sequence ID" value="GAA0668926.1"/>
    <property type="molecule type" value="Genomic_DNA"/>
</dbReference>
<evidence type="ECO:0000256" key="6">
    <source>
        <dbReference type="ARBA" id="ARBA00022989"/>
    </source>
</evidence>
<dbReference type="InterPro" id="IPR004268">
    <property type="entry name" value="MurJ"/>
</dbReference>
<feature type="transmembrane region" description="Helical" evidence="8">
    <location>
        <begin position="188"/>
        <end position="205"/>
    </location>
</feature>
<reference evidence="9 10" key="1">
    <citation type="journal article" date="2019" name="Int. J. Syst. Evol. Microbiol.">
        <title>The Global Catalogue of Microorganisms (GCM) 10K type strain sequencing project: providing services to taxonomists for standard genome sequencing and annotation.</title>
        <authorList>
            <consortium name="The Broad Institute Genomics Platform"/>
            <consortium name="The Broad Institute Genome Sequencing Center for Infectious Disease"/>
            <person name="Wu L."/>
            <person name="Ma J."/>
        </authorList>
    </citation>
    <scope>NUCLEOTIDE SEQUENCE [LARGE SCALE GENOMIC DNA]</scope>
    <source>
        <strain evidence="9 10">JCM 16328</strain>
    </source>
</reference>
<sequence>MDVALLGLFLTQSDVSIYEVSWRVTAIVMLLGQSVATTIFPQVSKWDADGAHERIENLLPQAVAPVLLLVIPAFMGTIVLSQEILSVVFGSEYAVGQLVLIILMGEKVIQSVHIILGTALQGIDRPDLAARAAIIAIFLNLVLNIVLILQYGIVGAAVATGLSFIANSLLHAYYLSQFVNIRLPWQEIGATVVASIGMGSIVFMIKNYHTIDSLQSLLGIVITGMVVYALLAATLAPLRDVIITNLRRMDIVG</sequence>
<organism evidence="9 10">
    <name type="scientific">Natronoarchaeum mannanilyticum</name>
    <dbReference type="NCBI Taxonomy" id="926360"/>
    <lineage>
        <taxon>Archaea</taxon>
        <taxon>Methanobacteriati</taxon>
        <taxon>Methanobacteriota</taxon>
        <taxon>Stenosarchaea group</taxon>
        <taxon>Halobacteria</taxon>
        <taxon>Halobacteriales</taxon>
        <taxon>Natronoarchaeaceae</taxon>
    </lineage>
</organism>
<keyword evidence="7 8" id="KW-0472">Membrane</keyword>
<feature type="transmembrane region" description="Helical" evidence="8">
    <location>
        <begin position="153"/>
        <end position="176"/>
    </location>
</feature>
<keyword evidence="2" id="KW-1003">Cell membrane</keyword>
<evidence type="ECO:0000256" key="8">
    <source>
        <dbReference type="SAM" id="Phobius"/>
    </source>
</evidence>
<evidence type="ECO:0000256" key="4">
    <source>
        <dbReference type="ARBA" id="ARBA00022960"/>
    </source>
</evidence>
<evidence type="ECO:0000256" key="3">
    <source>
        <dbReference type="ARBA" id="ARBA00022692"/>
    </source>
</evidence>
<gene>
    <name evidence="9" type="ORF">GCM10009020_13500</name>
</gene>
<evidence type="ECO:0000256" key="5">
    <source>
        <dbReference type="ARBA" id="ARBA00022984"/>
    </source>
</evidence>
<evidence type="ECO:0000256" key="2">
    <source>
        <dbReference type="ARBA" id="ARBA00022475"/>
    </source>
</evidence>
<evidence type="ECO:0000313" key="9">
    <source>
        <dbReference type="EMBL" id="GAA0668926.1"/>
    </source>
</evidence>
<dbReference type="PANTHER" id="PTHR30250">
    <property type="entry name" value="PST FAMILY PREDICTED COLANIC ACID TRANSPORTER"/>
    <property type="match status" value="1"/>
</dbReference>
<comment type="subcellular location">
    <subcellularLocation>
        <location evidence="1">Cell membrane</location>
        <topology evidence="1">Multi-pass membrane protein</topology>
    </subcellularLocation>
</comment>
<protein>
    <recommendedName>
        <fullName evidence="11">Polysaccharide biosynthesis protein C-terminal domain-containing protein</fullName>
    </recommendedName>
</protein>
<keyword evidence="10" id="KW-1185">Reference proteome</keyword>
<dbReference type="InterPro" id="IPR050833">
    <property type="entry name" value="Poly_Biosynth_Transport"/>
</dbReference>
<dbReference type="PANTHER" id="PTHR30250:SF11">
    <property type="entry name" value="O-ANTIGEN TRANSPORTER-RELATED"/>
    <property type="match status" value="1"/>
</dbReference>
<dbReference type="AlphaFoldDB" id="A0AAV3T8L5"/>
<feature type="transmembrane region" description="Helical" evidence="8">
    <location>
        <begin position="62"/>
        <end position="81"/>
    </location>
</feature>
<keyword evidence="6 8" id="KW-1133">Transmembrane helix</keyword>